<feature type="compositionally biased region" description="Basic residues" evidence="1">
    <location>
        <begin position="387"/>
        <end position="417"/>
    </location>
</feature>
<dbReference type="RefSeq" id="WP_284327354.1">
    <property type="nucleotide sequence ID" value="NZ_BSUN01000001.1"/>
</dbReference>
<evidence type="ECO:0000259" key="3">
    <source>
        <dbReference type="Pfam" id="PF22807"/>
    </source>
</evidence>
<dbReference type="Gene3D" id="2.120.10.30">
    <property type="entry name" value="TolB, C-terminal domain"/>
    <property type="match status" value="1"/>
</dbReference>
<comment type="caution">
    <text evidence="4">The sequence shown here is derived from an EMBL/GenBank/DDBJ whole genome shotgun (WGS) entry which is preliminary data.</text>
</comment>
<dbReference type="PROSITE" id="PS51257">
    <property type="entry name" value="PROKAR_LIPOPROTEIN"/>
    <property type="match status" value="1"/>
</dbReference>
<sequence length="439" mass="46647">MTRFVLPITLAAGVALTACGTDGAAVSPSAPATSATSRPTADAEPGTASASPGTTRDLAPAWADSLAREDVTIADGTDAPQAEGRSLEIPAGWEAEVWAAVPGARLAAWTPDGTLLVSTGDRGDVVALQPTTDGQAPTETTVLDGLDNPQGLAFADGTTLIVGESTTIASYDYADGAATGRRVLADGLPGGGHASKVVVVDGDRVLFSLGSASNRDPADRESTPERAVVASVPLAGGDHGVIARGVRNGFGLAIAPDGTVWTAVNQSDNQPYPFDDATGLYGTEDRDYINENPVEQVTRVEDGGDLGWPYCVPDARDGIVDLPFVNDPEPQPPRRSTRLRGPGAHGGGPPVSQRPARPHVHHRCRRRHARRRRDRHDARLVEPRAAPRARHRFPPVGRRGGHARRARHPRQWLPGRRRFAVEAHRCDRHRPRRRPVRDG</sequence>
<feature type="region of interest" description="Disordered" evidence="1">
    <location>
        <begin position="322"/>
        <end position="417"/>
    </location>
</feature>
<feature type="region of interest" description="Disordered" evidence="1">
    <location>
        <begin position="22"/>
        <end position="57"/>
    </location>
</feature>
<dbReference type="InterPro" id="IPR011041">
    <property type="entry name" value="Quinoprot_gluc/sorb_DH_b-prop"/>
</dbReference>
<feature type="domain" description="Pyrroloquinoline quinone-dependent pyranose dehydrogenase beta-propeller" evidence="3">
    <location>
        <begin position="89"/>
        <end position="312"/>
    </location>
</feature>
<gene>
    <name evidence="4" type="ORF">GCM10025876_05420</name>
</gene>
<name>A0ABQ6IC77_9MICO</name>
<dbReference type="InterPro" id="IPR011042">
    <property type="entry name" value="6-blade_b-propeller_TolB-like"/>
</dbReference>
<dbReference type="PANTHER" id="PTHR33546">
    <property type="entry name" value="LARGE, MULTIFUNCTIONAL SECRETED PROTEIN-RELATED"/>
    <property type="match status" value="1"/>
</dbReference>
<keyword evidence="2" id="KW-0732">Signal</keyword>
<dbReference type="EMBL" id="BSUN01000001">
    <property type="protein sequence ID" value="GMA34338.1"/>
    <property type="molecule type" value="Genomic_DNA"/>
</dbReference>
<feature type="compositionally biased region" description="Basic residues" evidence="1">
    <location>
        <begin position="356"/>
        <end position="374"/>
    </location>
</feature>
<organism evidence="4 5">
    <name type="scientific">Demequina litorisediminis</name>
    <dbReference type="NCBI Taxonomy" id="1849022"/>
    <lineage>
        <taxon>Bacteria</taxon>
        <taxon>Bacillati</taxon>
        <taxon>Actinomycetota</taxon>
        <taxon>Actinomycetes</taxon>
        <taxon>Micrococcales</taxon>
        <taxon>Demequinaceae</taxon>
        <taxon>Demequina</taxon>
    </lineage>
</organism>
<dbReference type="InterPro" id="IPR054539">
    <property type="entry name" value="Beta-prop_PDH"/>
</dbReference>
<dbReference type="PANTHER" id="PTHR33546:SF1">
    <property type="entry name" value="LARGE, MULTIFUNCTIONAL SECRETED PROTEIN"/>
    <property type="match status" value="1"/>
</dbReference>
<feature type="compositionally biased region" description="Low complexity" evidence="1">
    <location>
        <begin position="24"/>
        <end position="43"/>
    </location>
</feature>
<reference evidence="5" key="1">
    <citation type="journal article" date="2019" name="Int. J. Syst. Evol. Microbiol.">
        <title>The Global Catalogue of Microorganisms (GCM) 10K type strain sequencing project: providing services to taxonomists for standard genome sequencing and annotation.</title>
        <authorList>
            <consortium name="The Broad Institute Genomics Platform"/>
            <consortium name="The Broad Institute Genome Sequencing Center for Infectious Disease"/>
            <person name="Wu L."/>
            <person name="Ma J."/>
        </authorList>
    </citation>
    <scope>NUCLEOTIDE SEQUENCE [LARGE SCALE GENOMIC DNA]</scope>
    <source>
        <strain evidence="5">NBRC 112299</strain>
    </source>
</reference>
<dbReference type="SUPFAM" id="SSF50952">
    <property type="entry name" value="Soluble quinoprotein glucose dehydrogenase"/>
    <property type="match status" value="1"/>
</dbReference>
<accession>A0ABQ6IC77</accession>
<feature type="signal peptide" evidence="2">
    <location>
        <begin position="1"/>
        <end position="24"/>
    </location>
</feature>
<keyword evidence="5" id="KW-1185">Reference proteome</keyword>
<evidence type="ECO:0000313" key="5">
    <source>
        <dbReference type="Proteomes" id="UP001157125"/>
    </source>
</evidence>
<protein>
    <recommendedName>
        <fullName evidence="3">Pyrroloquinoline quinone-dependent pyranose dehydrogenase beta-propeller domain-containing protein</fullName>
    </recommendedName>
</protein>
<feature type="chain" id="PRO_5046736561" description="Pyrroloquinoline quinone-dependent pyranose dehydrogenase beta-propeller domain-containing protein" evidence="2">
    <location>
        <begin position="25"/>
        <end position="439"/>
    </location>
</feature>
<evidence type="ECO:0000256" key="2">
    <source>
        <dbReference type="SAM" id="SignalP"/>
    </source>
</evidence>
<dbReference type="Proteomes" id="UP001157125">
    <property type="component" value="Unassembled WGS sequence"/>
</dbReference>
<evidence type="ECO:0000256" key="1">
    <source>
        <dbReference type="SAM" id="MobiDB-lite"/>
    </source>
</evidence>
<dbReference type="Pfam" id="PF22807">
    <property type="entry name" value="TrAA12"/>
    <property type="match status" value="1"/>
</dbReference>
<evidence type="ECO:0000313" key="4">
    <source>
        <dbReference type="EMBL" id="GMA34338.1"/>
    </source>
</evidence>
<proteinExistence type="predicted"/>